<organism evidence="1 2">
    <name type="scientific">Devosia ginsengisoli</name>
    <dbReference type="NCBI Taxonomy" id="400770"/>
    <lineage>
        <taxon>Bacteria</taxon>
        <taxon>Pseudomonadati</taxon>
        <taxon>Pseudomonadota</taxon>
        <taxon>Alphaproteobacteria</taxon>
        <taxon>Hyphomicrobiales</taxon>
        <taxon>Devosiaceae</taxon>
        <taxon>Devosia</taxon>
    </lineage>
</organism>
<accession>A0A5B8LRM9</accession>
<gene>
    <name evidence="1" type="primary">flaF</name>
    <name evidence="1" type="ORF">FPZ08_08585</name>
</gene>
<evidence type="ECO:0000313" key="1">
    <source>
        <dbReference type="EMBL" id="QDZ10803.1"/>
    </source>
</evidence>
<evidence type="ECO:0000313" key="2">
    <source>
        <dbReference type="Proteomes" id="UP000315364"/>
    </source>
</evidence>
<reference evidence="1 2" key="1">
    <citation type="submission" date="2019-07" db="EMBL/GenBank/DDBJ databases">
        <title>Full genome sequence of Devosia sp. Gsoil 520.</title>
        <authorList>
            <person name="Im W.-T."/>
        </authorList>
    </citation>
    <scope>NUCLEOTIDE SEQUENCE [LARGE SCALE GENOMIC DNA]</scope>
    <source>
        <strain evidence="1 2">Gsoil 520</strain>
    </source>
</reference>
<name>A0A5B8LRM9_9HYPH</name>
<proteinExistence type="predicted"/>
<dbReference type="EMBL" id="CP042304">
    <property type="protein sequence ID" value="QDZ10803.1"/>
    <property type="molecule type" value="Genomic_DNA"/>
</dbReference>
<dbReference type="Pfam" id="PF07309">
    <property type="entry name" value="FlaF"/>
    <property type="match status" value="1"/>
</dbReference>
<keyword evidence="1" id="KW-0969">Cilium</keyword>
<dbReference type="GO" id="GO:0044781">
    <property type="term" value="P:bacterial-type flagellum organization"/>
    <property type="evidence" value="ECO:0007669"/>
    <property type="project" value="InterPro"/>
</dbReference>
<dbReference type="InterPro" id="IPR010845">
    <property type="entry name" value="FlaF"/>
</dbReference>
<dbReference type="Proteomes" id="UP000315364">
    <property type="component" value="Chromosome"/>
</dbReference>
<dbReference type="NCBIfam" id="NF009435">
    <property type="entry name" value="PRK12794.1"/>
    <property type="match status" value="1"/>
</dbReference>
<dbReference type="KEGG" id="dea:FPZ08_08585"/>
<sequence length="123" mass="13907">MHQQGASAYQQTAKIVESSRERESALLMKAAAGLQKIKDEWPDSYDSLKPALTFNRKLWTIFMASVTKDDSPLPHDVRQNIANLGMFIMNQTRDILLDVNPQPQQLDVLVRLNRQIAAGLRGM</sequence>
<keyword evidence="1" id="KW-0282">Flagellum</keyword>
<keyword evidence="2" id="KW-1185">Reference proteome</keyword>
<dbReference type="AlphaFoldDB" id="A0A5B8LRM9"/>
<keyword evidence="1" id="KW-0966">Cell projection</keyword>
<dbReference type="RefSeq" id="WP_146289589.1">
    <property type="nucleotide sequence ID" value="NZ_CP042304.1"/>
</dbReference>
<dbReference type="OrthoDB" id="8563081at2"/>
<protein>
    <submittedName>
        <fullName evidence="1">Flagellar biosynthesis regulator FlaF</fullName>
    </submittedName>
</protein>